<dbReference type="AlphaFoldDB" id="A0A2G9RSI4"/>
<feature type="non-terminal residue" evidence="1">
    <location>
        <position position="1"/>
    </location>
</feature>
<evidence type="ECO:0000313" key="2">
    <source>
        <dbReference type="Proteomes" id="UP000228934"/>
    </source>
</evidence>
<organism evidence="1 2">
    <name type="scientific">Aquarana catesbeiana</name>
    <name type="common">American bullfrog</name>
    <name type="synonym">Rana catesbeiana</name>
    <dbReference type="NCBI Taxonomy" id="8400"/>
    <lineage>
        <taxon>Eukaryota</taxon>
        <taxon>Metazoa</taxon>
        <taxon>Chordata</taxon>
        <taxon>Craniata</taxon>
        <taxon>Vertebrata</taxon>
        <taxon>Euteleostomi</taxon>
        <taxon>Amphibia</taxon>
        <taxon>Batrachia</taxon>
        <taxon>Anura</taxon>
        <taxon>Neobatrachia</taxon>
        <taxon>Ranoidea</taxon>
        <taxon>Ranidae</taxon>
        <taxon>Aquarana</taxon>
    </lineage>
</organism>
<gene>
    <name evidence="1" type="ORF">AB205_0026940</name>
</gene>
<reference evidence="2" key="1">
    <citation type="journal article" date="2017" name="Nat. Commun.">
        <title>The North American bullfrog draft genome provides insight into hormonal regulation of long noncoding RNA.</title>
        <authorList>
            <person name="Hammond S.A."/>
            <person name="Warren R.L."/>
            <person name="Vandervalk B.P."/>
            <person name="Kucuk E."/>
            <person name="Khan H."/>
            <person name="Gibb E.A."/>
            <person name="Pandoh P."/>
            <person name="Kirk H."/>
            <person name="Zhao Y."/>
            <person name="Jones M."/>
            <person name="Mungall A.J."/>
            <person name="Coope R."/>
            <person name="Pleasance S."/>
            <person name="Moore R.A."/>
            <person name="Holt R.A."/>
            <person name="Round J.M."/>
            <person name="Ohora S."/>
            <person name="Walle B.V."/>
            <person name="Veldhoen N."/>
            <person name="Helbing C.C."/>
            <person name="Birol I."/>
        </authorList>
    </citation>
    <scope>NUCLEOTIDE SEQUENCE [LARGE SCALE GENOMIC DNA]</scope>
</reference>
<evidence type="ECO:0000313" key="1">
    <source>
        <dbReference type="EMBL" id="PIO30153.1"/>
    </source>
</evidence>
<dbReference type="EMBL" id="KV932708">
    <property type="protein sequence ID" value="PIO30153.1"/>
    <property type="molecule type" value="Genomic_DNA"/>
</dbReference>
<name>A0A2G9RSI4_AQUCT</name>
<protein>
    <submittedName>
        <fullName evidence="1">Uncharacterized protein</fullName>
    </submittedName>
</protein>
<proteinExistence type="predicted"/>
<keyword evidence="2" id="KW-1185">Reference proteome</keyword>
<dbReference type="Gene3D" id="3.30.70.1820">
    <property type="entry name" value="L1 transposable element, RRM domain"/>
    <property type="match status" value="1"/>
</dbReference>
<sequence length="50" mass="5679">LEFDRVHRALAPCKSNGPPRDIITKLHYYSTKAQLLTAARDCYYGLAPDE</sequence>
<dbReference type="Proteomes" id="UP000228934">
    <property type="component" value="Unassembled WGS sequence"/>
</dbReference>
<accession>A0A2G9RSI4</accession>